<comment type="caution">
    <text evidence="3">The sequence shown here is derived from an EMBL/GenBank/DDBJ whole genome shotgun (WGS) entry which is preliminary data.</text>
</comment>
<dbReference type="EMBL" id="JANPWB010000009">
    <property type="protein sequence ID" value="KAJ1158146.1"/>
    <property type="molecule type" value="Genomic_DNA"/>
</dbReference>
<keyword evidence="2" id="KW-1133">Transmembrane helix</keyword>
<sequence length="192" mass="21164">MSLSSLPRAIGFGLISLDNLSQAVCFFFLHAVAAGVFVLEPSQKLSTSLGLLITFFQPLAVIIVRHPSSPSLRPSYYNKWPLIAEVYWVSAETENISYSTAGRTKEAVSGDNRPGRSSYRPPAKRRQLCWKDASIHCTPGTSSDVHTVNGNTWVSAEEHALSRSIERCRGPRGRRRAGTRVSWGSRVLVYGV</sequence>
<evidence type="ECO:0000313" key="3">
    <source>
        <dbReference type="EMBL" id="KAJ1158146.1"/>
    </source>
</evidence>
<feature type="transmembrane region" description="Helical" evidence="2">
    <location>
        <begin position="45"/>
        <end position="64"/>
    </location>
</feature>
<accession>A0AAV7S051</accession>
<keyword evidence="4" id="KW-1185">Reference proteome</keyword>
<organism evidence="3 4">
    <name type="scientific">Pleurodeles waltl</name>
    <name type="common">Iberian ribbed newt</name>
    <dbReference type="NCBI Taxonomy" id="8319"/>
    <lineage>
        <taxon>Eukaryota</taxon>
        <taxon>Metazoa</taxon>
        <taxon>Chordata</taxon>
        <taxon>Craniata</taxon>
        <taxon>Vertebrata</taxon>
        <taxon>Euteleostomi</taxon>
        <taxon>Amphibia</taxon>
        <taxon>Batrachia</taxon>
        <taxon>Caudata</taxon>
        <taxon>Salamandroidea</taxon>
        <taxon>Salamandridae</taxon>
        <taxon>Pleurodelinae</taxon>
        <taxon>Pleurodeles</taxon>
    </lineage>
</organism>
<evidence type="ECO:0000256" key="2">
    <source>
        <dbReference type="SAM" id="Phobius"/>
    </source>
</evidence>
<dbReference type="AlphaFoldDB" id="A0AAV7S051"/>
<feature type="transmembrane region" description="Helical" evidence="2">
    <location>
        <begin position="20"/>
        <end position="39"/>
    </location>
</feature>
<proteinExistence type="predicted"/>
<dbReference type="Proteomes" id="UP001066276">
    <property type="component" value="Chromosome 5"/>
</dbReference>
<protein>
    <submittedName>
        <fullName evidence="3">Uncharacterized protein</fullName>
    </submittedName>
</protein>
<feature type="region of interest" description="Disordered" evidence="1">
    <location>
        <begin position="103"/>
        <end position="124"/>
    </location>
</feature>
<keyword evidence="2" id="KW-0472">Membrane</keyword>
<name>A0AAV7S051_PLEWA</name>
<keyword evidence="2" id="KW-0812">Transmembrane</keyword>
<gene>
    <name evidence="3" type="ORF">NDU88_010840</name>
</gene>
<reference evidence="3" key="1">
    <citation type="journal article" date="2022" name="bioRxiv">
        <title>Sequencing and chromosome-scale assembly of the giantPleurodeles waltlgenome.</title>
        <authorList>
            <person name="Brown T."/>
            <person name="Elewa A."/>
            <person name="Iarovenko S."/>
            <person name="Subramanian E."/>
            <person name="Araus A.J."/>
            <person name="Petzold A."/>
            <person name="Susuki M."/>
            <person name="Suzuki K.-i.T."/>
            <person name="Hayashi T."/>
            <person name="Toyoda A."/>
            <person name="Oliveira C."/>
            <person name="Osipova E."/>
            <person name="Leigh N.D."/>
            <person name="Simon A."/>
            <person name="Yun M.H."/>
        </authorList>
    </citation>
    <scope>NUCLEOTIDE SEQUENCE</scope>
    <source>
        <strain evidence="3">20211129_DDA</strain>
        <tissue evidence="3">Liver</tissue>
    </source>
</reference>
<evidence type="ECO:0000256" key="1">
    <source>
        <dbReference type="SAM" id="MobiDB-lite"/>
    </source>
</evidence>
<evidence type="ECO:0000313" key="4">
    <source>
        <dbReference type="Proteomes" id="UP001066276"/>
    </source>
</evidence>